<gene>
    <name evidence="1" type="ORF">E3J84_00365</name>
</gene>
<evidence type="ECO:0000313" key="2">
    <source>
        <dbReference type="Proteomes" id="UP000316360"/>
    </source>
</evidence>
<comment type="caution">
    <text evidence="1">The sequence shown here is derived from an EMBL/GenBank/DDBJ whole genome shotgun (WGS) entry which is preliminary data.</text>
</comment>
<organism evidence="1 2">
    <name type="scientific">Aerophobetes bacterium</name>
    <dbReference type="NCBI Taxonomy" id="2030807"/>
    <lineage>
        <taxon>Bacteria</taxon>
        <taxon>Candidatus Aerophobota</taxon>
    </lineage>
</organism>
<dbReference type="PANTHER" id="PTHR42717:SF1">
    <property type="entry name" value="IMIDAZOLONEPROPIONASE AND RELATED AMIDOHYDROLASES"/>
    <property type="match status" value="1"/>
</dbReference>
<dbReference type="SUPFAM" id="SSF51556">
    <property type="entry name" value="Metallo-dependent hydrolases"/>
    <property type="match status" value="1"/>
</dbReference>
<dbReference type="InterPro" id="IPR032466">
    <property type="entry name" value="Metal_Hydrolase"/>
</dbReference>
<dbReference type="Proteomes" id="UP000316360">
    <property type="component" value="Unassembled WGS sequence"/>
</dbReference>
<dbReference type="GO" id="GO:0019213">
    <property type="term" value="F:deacetylase activity"/>
    <property type="evidence" value="ECO:0007669"/>
    <property type="project" value="InterPro"/>
</dbReference>
<dbReference type="PANTHER" id="PTHR42717">
    <property type="entry name" value="DIHYDROOROTASE-RELATED"/>
    <property type="match status" value="1"/>
</dbReference>
<dbReference type="InterPro" id="IPR006162">
    <property type="entry name" value="Ppantetheine_attach_site"/>
</dbReference>
<dbReference type="InterPro" id="IPR020043">
    <property type="entry name" value="Deacetylase_Atu3266-like"/>
</dbReference>
<dbReference type="PROSITE" id="PS00012">
    <property type="entry name" value="PHOSPHOPANTETHEINE"/>
    <property type="match status" value="1"/>
</dbReference>
<sequence length="175" mass="19121">MKASGAHSVTSIHLARQAAKELGKPVMVHIGVSPPTVEEVLPLLREGDILTHSFRGMPNYVLQSNGKIIPELKEARQRGVIIDIGHGIGAFSFKVARTLLKQDFFPDTISSDIHTLGLQGLTYDLPTTMSKFLNLGTDIEGIIRATTCTPAKVIEKEKEIGSLKEGKRKYPLHSP</sequence>
<dbReference type="EMBL" id="SOKJ01000020">
    <property type="protein sequence ID" value="TET13198.1"/>
    <property type="molecule type" value="Genomic_DNA"/>
</dbReference>
<dbReference type="Gene3D" id="3.20.20.140">
    <property type="entry name" value="Metal-dependent hydrolases"/>
    <property type="match status" value="1"/>
</dbReference>
<name>A0A523S550_UNCAE</name>
<proteinExistence type="predicted"/>
<evidence type="ECO:0000313" key="1">
    <source>
        <dbReference type="EMBL" id="TET13198.1"/>
    </source>
</evidence>
<protein>
    <recommendedName>
        <fullName evidence="3">Amidohydrolase-related domain-containing protein</fullName>
    </recommendedName>
</protein>
<reference evidence="1 2" key="1">
    <citation type="submission" date="2019-03" db="EMBL/GenBank/DDBJ databases">
        <title>Metabolic potential of uncultured bacteria and archaea associated with petroleum seepage in deep-sea sediments.</title>
        <authorList>
            <person name="Dong X."/>
            <person name="Hubert C."/>
        </authorList>
    </citation>
    <scope>NUCLEOTIDE SEQUENCE [LARGE SCALE GENOMIC DNA]</scope>
    <source>
        <strain evidence="1">E44_bin7</strain>
    </source>
</reference>
<accession>A0A523S550</accession>
<evidence type="ECO:0008006" key="3">
    <source>
        <dbReference type="Google" id="ProtNLM"/>
    </source>
</evidence>
<dbReference type="AlphaFoldDB" id="A0A523S550"/>